<dbReference type="PANTHER" id="PTHR42915">
    <property type="entry name" value="HYPOTHETICAL 460 KDA PROTEIN IN FEUA-SIGW INTERGENIC REGION [PRECURSOR]"/>
    <property type="match status" value="1"/>
</dbReference>
<name>A0A367ZU44_9BACT</name>
<dbReference type="PANTHER" id="PTHR42915:SF1">
    <property type="entry name" value="PEPTIDOGLYCAN BETA-N-ACETYLMURAMIDASE NAMZ"/>
    <property type="match status" value="1"/>
</dbReference>
<comment type="caution">
    <text evidence="3">The sequence shown here is derived from an EMBL/GenBank/DDBJ whole genome shotgun (WGS) entry which is preliminary data.</text>
</comment>
<evidence type="ECO:0000259" key="2">
    <source>
        <dbReference type="Pfam" id="PF20732"/>
    </source>
</evidence>
<protein>
    <submittedName>
        <fullName evidence="3">DUF1343 domain-containing protein</fullName>
    </submittedName>
</protein>
<dbReference type="GO" id="GO:0033922">
    <property type="term" value="F:peptidoglycan beta-N-acetylmuramidase activity"/>
    <property type="evidence" value="ECO:0007669"/>
    <property type="project" value="InterPro"/>
</dbReference>
<dbReference type="Proteomes" id="UP000252355">
    <property type="component" value="Unassembled WGS sequence"/>
</dbReference>
<dbReference type="Gene3D" id="3.40.50.12170">
    <property type="entry name" value="Uncharacterised protein PF07075, DUF1343"/>
    <property type="match status" value="1"/>
</dbReference>
<dbReference type="InterPro" id="IPR048503">
    <property type="entry name" value="NamZ_C"/>
</dbReference>
<dbReference type="EMBL" id="QOQW01000001">
    <property type="protein sequence ID" value="RCK81560.1"/>
    <property type="molecule type" value="Genomic_DNA"/>
</dbReference>
<evidence type="ECO:0000259" key="1">
    <source>
        <dbReference type="Pfam" id="PF07075"/>
    </source>
</evidence>
<dbReference type="InterPro" id="IPR008302">
    <property type="entry name" value="NamZ"/>
</dbReference>
<dbReference type="Pfam" id="PF07075">
    <property type="entry name" value="NamZ_N"/>
    <property type="match status" value="1"/>
</dbReference>
<dbReference type="PIRSF" id="PIRSF016719">
    <property type="entry name" value="UCP016719"/>
    <property type="match status" value="1"/>
</dbReference>
<dbReference type="InterPro" id="IPR048502">
    <property type="entry name" value="NamZ_N"/>
</dbReference>
<sequence>MMVNLMRRAIPWWIPSLGLILMSLGWAACPLGAAHRIRLGIEVLATEHPELVRGKRLALLVSPTAYDQGLRHVIDRLAKAATIEVIFTGDPFFRETMPGETSGQKLDALTNARVIEVLDPLARPAITDLGKAQALVIDIQDIGIRYFSYVTLLAQFLDLGREAKLPVFVLDRPNPLGGETVAGPVLEVDFRSQFGVYPIPLVYGLTVGELALFFNKVFGIGANLTVIGMEGYSRRMSYRQTGLHWLPPSDHLPEPETPLYYATTGFLGEMGVFSTGVGTTRPFHYVLAPWIDGELLAQKLSRHQLPGVRFLPTSVKSYYGLYQQKKIPGIEIVIEEPGIYDPFLTGVAILRNLWEIYPDKIPLANPTVSGGLDTLLGGPQVRTAIQKGTPLFQIHAEIQPRLLEYRKRRKAFLIYPEE</sequence>
<accession>A0A367ZU44</accession>
<dbReference type="Gene3D" id="3.90.1150.140">
    <property type="match status" value="1"/>
</dbReference>
<evidence type="ECO:0000313" key="3">
    <source>
        <dbReference type="EMBL" id="RCK81560.1"/>
    </source>
</evidence>
<dbReference type="Pfam" id="PF20732">
    <property type="entry name" value="NamZ_C"/>
    <property type="match status" value="1"/>
</dbReference>
<feature type="domain" description="Peptidoglycan beta-N-acetylmuramidase NamZ C-terminal" evidence="2">
    <location>
        <begin position="259"/>
        <end position="415"/>
    </location>
</feature>
<proteinExistence type="predicted"/>
<organism evidence="3 4">
    <name type="scientific">Candidatus Ozemobacter sibiricus</name>
    <dbReference type="NCBI Taxonomy" id="2268124"/>
    <lineage>
        <taxon>Bacteria</taxon>
        <taxon>Candidatus Ozemobacteria</taxon>
        <taxon>Candidatus Ozemobacterales</taxon>
        <taxon>Candidatus Ozemobacteraceae</taxon>
        <taxon>Candidatus Ozemobacter</taxon>
    </lineage>
</organism>
<gene>
    <name evidence="3" type="ORF">OZSIB_0694</name>
</gene>
<evidence type="ECO:0000313" key="4">
    <source>
        <dbReference type="Proteomes" id="UP000252355"/>
    </source>
</evidence>
<dbReference type="PROSITE" id="PS51257">
    <property type="entry name" value="PROKAR_LIPOPROTEIN"/>
    <property type="match status" value="1"/>
</dbReference>
<dbReference type="AlphaFoldDB" id="A0A367ZU44"/>
<feature type="domain" description="Peptidoglycan beta-N-acetylmuramidase NamZ N-terminal" evidence="1">
    <location>
        <begin position="58"/>
        <end position="255"/>
    </location>
</feature>
<reference evidence="3 4" key="1">
    <citation type="submission" date="2018-05" db="EMBL/GenBank/DDBJ databases">
        <title>A metagenomic window into the 2 km-deep terrestrial subsurface aquifer revealed taxonomically and functionally diverse microbial community comprising novel uncultured bacterial lineages.</title>
        <authorList>
            <person name="Kadnikov V.V."/>
            <person name="Mardanov A.V."/>
            <person name="Beletsky A.V."/>
            <person name="Banks D."/>
            <person name="Pimenov N.V."/>
            <person name="Frank Y.A."/>
            <person name="Karnachuk O.V."/>
            <person name="Ravin N.V."/>
        </authorList>
    </citation>
    <scope>NUCLEOTIDE SEQUENCE [LARGE SCALE GENOMIC DNA]</scope>
    <source>
        <strain evidence="3">BY5</strain>
    </source>
</reference>